<keyword evidence="2" id="KW-1185">Reference proteome</keyword>
<geneLocation type="plasmid" evidence="1 2">
    <name>unnamed</name>
</geneLocation>
<name>A0A974NIN7_PERPY</name>
<evidence type="ECO:0000313" key="2">
    <source>
        <dbReference type="Proteomes" id="UP000595254"/>
    </source>
</evidence>
<accession>A0A974NIN7</accession>
<proteinExistence type="predicted"/>
<protein>
    <submittedName>
        <fullName evidence="1">Uncharacterized protein</fullName>
    </submittedName>
</protein>
<gene>
    <name evidence="1" type="ORF">I6J18_00060</name>
</gene>
<keyword evidence="1" id="KW-0614">Plasmid</keyword>
<dbReference type="Proteomes" id="UP000595254">
    <property type="component" value="Plasmid unnamed"/>
</dbReference>
<sequence>MVYRPTVRYPDVYKEYIENLYKATELDRNQLIRLALFVAAHSEEYQSILKKHQVADVPLPHPGWTLEEEGCWQEQYYRKKTEQKSLKFVEQGGIKIIFS</sequence>
<dbReference type="AlphaFoldDB" id="A0A974NIN7"/>
<evidence type="ECO:0000313" key="1">
    <source>
        <dbReference type="EMBL" id="QQS98438.1"/>
    </source>
</evidence>
<dbReference type="RefSeq" id="WP_051387411.1">
    <property type="nucleotide sequence ID" value="NZ_CP068052.1"/>
</dbReference>
<dbReference type="KEGG" id="ppsr:I6J18_00060"/>
<dbReference type="EMBL" id="CP068052">
    <property type="protein sequence ID" value="QQS98438.1"/>
    <property type="molecule type" value="Genomic_DNA"/>
</dbReference>
<reference evidence="1 2" key="1">
    <citation type="submission" date="2021-01" db="EMBL/GenBank/DDBJ databases">
        <title>FDA dAtabase for Regulatory Grade micrObial Sequences (FDA-ARGOS): Supporting development and validation of Infectious Disease Dx tests.</title>
        <authorList>
            <person name="Nelson B."/>
            <person name="Plummer A."/>
            <person name="Tallon L."/>
            <person name="Sadzewicz L."/>
            <person name="Zhao X."/>
            <person name="Boylan J."/>
            <person name="Ott S."/>
            <person name="Bowen H."/>
            <person name="Vavikolanu K."/>
            <person name="Mehta A."/>
            <person name="Aluvathingal J."/>
            <person name="Nadendla S."/>
            <person name="Myers T."/>
            <person name="Yan Y."/>
            <person name="Sichtig H."/>
        </authorList>
    </citation>
    <scope>NUCLEOTIDE SEQUENCE [LARGE SCALE GENOMIC DNA]</scope>
    <source>
        <strain evidence="1 2">FDAARGOS_1161</strain>
        <plasmid evidence="1 2">unnamed</plasmid>
    </source>
</reference>
<organism evidence="1 2">
    <name type="scientific">Peribacillus psychrosaccharolyticus</name>
    <name type="common">Bacillus psychrosaccharolyticus</name>
    <dbReference type="NCBI Taxonomy" id="1407"/>
    <lineage>
        <taxon>Bacteria</taxon>
        <taxon>Bacillati</taxon>
        <taxon>Bacillota</taxon>
        <taxon>Bacilli</taxon>
        <taxon>Bacillales</taxon>
        <taxon>Bacillaceae</taxon>
        <taxon>Peribacillus</taxon>
    </lineage>
</organism>